<accession>A0AAV7GMJ9</accession>
<name>A0AAV7GMJ9_DENCH</name>
<keyword evidence="1" id="KW-0472">Membrane</keyword>
<evidence type="ECO:0000313" key="3">
    <source>
        <dbReference type="Proteomes" id="UP000775213"/>
    </source>
</evidence>
<comment type="caution">
    <text evidence="2">The sequence shown here is derived from an EMBL/GenBank/DDBJ whole genome shotgun (WGS) entry which is preliminary data.</text>
</comment>
<keyword evidence="3" id="KW-1185">Reference proteome</keyword>
<dbReference type="Proteomes" id="UP000775213">
    <property type="component" value="Unassembled WGS sequence"/>
</dbReference>
<feature type="transmembrane region" description="Helical" evidence="1">
    <location>
        <begin position="119"/>
        <end position="138"/>
    </location>
</feature>
<evidence type="ECO:0000313" key="2">
    <source>
        <dbReference type="EMBL" id="KAH0457405.1"/>
    </source>
</evidence>
<dbReference type="EMBL" id="JAGFBR010000012">
    <property type="protein sequence ID" value="KAH0457405.1"/>
    <property type="molecule type" value="Genomic_DNA"/>
</dbReference>
<evidence type="ECO:0000256" key="1">
    <source>
        <dbReference type="SAM" id="Phobius"/>
    </source>
</evidence>
<reference evidence="2 3" key="1">
    <citation type="journal article" date="2021" name="Hortic Res">
        <title>Chromosome-scale assembly of the Dendrobium chrysotoxum genome enhances the understanding of orchid evolution.</title>
        <authorList>
            <person name="Zhang Y."/>
            <person name="Zhang G.Q."/>
            <person name="Zhang D."/>
            <person name="Liu X.D."/>
            <person name="Xu X.Y."/>
            <person name="Sun W.H."/>
            <person name="Yu X."/>
            <person name="Zhu X."/>
            <person name="Wang Z.W."/>
            <person name="Zhao X."/>
            <person name="Zhong W.Y."/>
            <person name="Chen H."/>
            <person name="Yin W.L."/>
            <person name="Huang T."/>
            <person name="Niu S.C."/>
            <person name="Liu Z.J."/>
        </authorList>
    </citation>
    <scope>NUCLEOTIDE SEQUENCE [LARGE SCALE GENOMIC DNA]</scope>
    <source>
        <strain evidence="2">Lindl</strain>
    </source>
</reference>
<protein>
    <submittedName>
        <fullName evidence="2">Uncharacterized protein</fullName>
    </submittedName>
</protein>
<organism evidence="2 3">
    <name type="scientific">Dendrobium chrysotoxum</name>
    <name type="common">Orchid</name>
    <dbReference type="NCBI Taxonomy" id="161865"/>
    <lineage>
        <taxon>Eukaryota</taxon>
        <taxon>Viridiplantae</taxon>
        <taxon>Streptophyta</taxon>
        <taxon>Embryophyta</taxon>
        <taxon>Tracheophyta</taxon>
        <taxon>Spermatophyta</taxon>
        <taxon>Magnoliopsida</taxon>
        <taxon>Liliopsida</taxon>
        <taxon>Asparagales</taxon>
        <taxon>Orchidaceae</taxon>
        <taxon>Epidendroideae</taxon>
        <taxon>Malaxideae</taxon>
        <taxon>Dendrobiinae</taxon>
        <taxon>Dendrobium</taxon>
    </lineage>
</organism>
<gene>
    <name evidence="2" type="ORF">IEQ34_012720</name>
</gene>
<keyword evidence="1" id="KW-1133">Transmembrane helix</keyword>
<keyword evidence="1" id="KW-0812">Transmembrane</keyword>
<proteinExistence type="predicted"/>
<sequence>MRRPLKHVNVAQTSSDLPRFWMDGPNCVRSRSKRQMRYTALDRPWFGEICVIDQKINGPDLVFGKSIVVNFDFIGIVFLKFCKAALKFCSSPRAATKPGLEEMRRRIEEKRMRMRMRRVVGGIGDLVAALGLFGEGFLRMEQMKMDVSREMEKMRMEME</sequence>
<dbReference type="AlphaFoldDB" id="A0AAV7GMJ9"/>